<feature type="compositionally biased region" description="Gly residues" evidence="1">
    <location>
        <begin position="1028"/>
        <end position="1048"/>
    </location>
</feature>
<feature type="compositionally biased region" description="Basic and acidic residues" evidence="1">
    <location>
        <begin position="271"/>
        <end position="298"/>
    </location>
</feature>
<feature type="compositionally biased region" description="Polar residues" evidence="1">
    <location>
        <begin position="148"/>
        <end position="162"/>
    </location>
</feature>
<feature type="compositionally biased region" description="Basic and acidic residues" evidence="1">
    <location>
        <begin position="309"/>
        <end position="318"/>
    </location>
</feature>
<evidence type="ECO:0000256" key="1">
    <source>
        <dbReference type="SAM" id="MobiDB-lite"/>
    </source>
</evidence>
<comment type="caution">
    <text evidence="4">The sequence shown here is derived from an EMBL/GenBank/DDBJ whole genome shotgun (WGS) entry which is preliminary data.</text>
</comment>
<dbReference type="SMART" id="SM00443">
    <property type="entry name" value="G_patch"/>
    <property type="match status" value="1"/>
</dbReference>
<dbReference type="GO" id="GO:0003676">
    <property type="term" value="F:nucleic acid binding"/>
    <property type="evidence" value="ECO:0007669"/>
    <property type="project" value="UniProtKB-UniRule"/>
</dbReference>
<dbReference type="InterPro" id="IPR001374">
    <property type="entry name" value="R3H_dom"/>
</dbReference>
<dbReference type="InterPro" id="IPR000467">
    <property type="entry name" value="G_patch_dom"/>
</dbReference>
<reference evidence="4" key="1">
    <citation type="submission" date="2016-04" db="EMBL/GenBank/DDBJ databases">
        <authorList>
            <person name="Nguyen H.D."/>
            <person name="Samba Siva P."/>
            <person name="Cullis J."/>
            <person name="Levesque C.A."/>
            <person name="Hambleton S."/>
        </authorList>
    </citation>
    <scope>NUCLEOTIDE SEQUENCE</scope>
    <source>
        <strain evidence="4">DAOMC 236422</strain>
    </source>
</reference>
<organism evidence="4 5">
    <name type="scientific">Tilletia walkeri</name>
    <dbReference type="NCBI Taxonomy" id="117179"/>
    <lineage>
        <taxon>Eukaryota</taxon>
        <taxon>Fungi</taxon>
        <taxon>Dikarya</taxon>
        <taxon>Basidiomycota</taxon>
        <taxon>Ustilaginomycotina</taxon>
        <taxon>Exobasidiomycetes</taxon>
        <taxon>Tilletiales</taxon>
        <taxon>Tilletiaceae</taxon>
        <taxon>Tilletia</taxon>
    </lineage>
</organism>
<feature type="compositionally biased region" description="Acidic residues" evidence="1">
    <location>
        <begin position="521"/>
        <end position="531"/>
    </location>
</feature>
<feature type="compositionally biased region" description="Polar residues" evidence="1">
    <location>
        <begin position="742"/>
        <end position="751"/>
    </location>
</feature>
<dbReference type="AlphaFoldDB" id="A0A8X7T3Q7"/>
<proteinExistence type="predicted"/>
<reference evidence="4" key="2">
    <citation type="journal article" date="2019" name="IMA Fungus">
        <title>Genome sequencing and comparison of five Tilletia species to identify candidate genes for the detection of regulated species infecting wheat.</title>
        <authorList>
            <person name="Nguyen H.D.T."/>
            <person name="Sultana T."/>
            <person name="Kesanakurti P."/>
            <person name="Hambleton S."/>
        </authorList>
    </citation>
    <scope>NUCLEOTIDE SEQUENCE</scope>
    <source>
        <strain evidence="4">DAOMC 236422</strain>
    </source>
</reference>
<dbReference type="PROSITE" id="PS51061">
    <property type="entry name" value="R3H"/>
    <property type="match status" value="1"/>
</dbReference>
<dbReference type="EMBL" id="LWDG02000319">
    <property type="protein sequence ID" value="KAE8266553.1"/>
    <property type="molecule type" value="Genomic_DNA"/>
</dbReference>
<gene>
    <name evidence="4" type="ORF">A4X09_0g5790</name>
</gene>
<feature type="domain" description="G-patch" evidence="2">
    <location>
        <begin position="1072"/>
        <end position="1114"/>
    </location>
</feature>
<feature type="region of interest" description="Disordered" evidence="1">
    <location>
        <begin position="886"/>
        <end position="909"/>
    </location>
</feature>
<feature type="compositionally biased region" description="Polar residues" evidence="1">
    <location>
        <begin position="382"/>
        <end position="396"/>
    </location>
</feature>
<feature type="compositionally biased region" description="Acidic residues" evidence="1">
    <location>
        <begin position="674"/>
        <end position="685"/>
    </location>
</feature>
<feature type="compositionally biased region" description="Acidic residues" evidence="1">
    <location>
        <begin position="693"/>
        <end position="734"/>
    </location>
</feature>
<feature type="compositionally biased region" description="Gly residues" evidence="1">
    <location>
        <begin position="60"/>
        <end position="81"/>
    </location>
</feature>
<sequence>MNGEDDFIPFFSGRGRGRGRGGGGGGGGGSRGGRGGRGRGGGNNDAGRGRGQGRGRGRGRGGGIGNSGGGGGDSGSTGGNFAGDSRGGRGGRGHAFSGPGRVLQSGSNDSGAPNPHGRRAMGFNYAALQGRRAEGTSGPGYTPLTAADVTSASRGNHQQRSATRGRGAYSTPQQQFQPPRAPRAHERIIEGEDLQIGRTTTFRFSDKNNSSGSGKGYGSGVLSAFGRKANRNTNSLAAQPLVFIPATGDWINGAFVPFKAGADIKHLLGKENADDKDRDKTDLERPTSPETELLKAEAARPPGAGLGYGRDKAQHGADRIAATRSAANDNIEEEDNVDEAPAQSRVEREQEELAMQKRQEAEVLLQELLREYATAPPDGRPSRTSETLHSNDSGARNGNVDGADHDVLPFQMQPPPFQRAEMPRAQPTFASEDDEEIILVAPSTAEPVSDSGSSTTESVASIEEVEVSIHTSVAVVVPESIPTAEPDSTPAVVEATQDAPMEEASKAEVSVPKAAEKEQADESDSDEEATEFDLSAMQSFVRSMDGQAGGRAMDMLDIAVEARIQAEEEWLTDETDDEEDEESSAPSDAPQARGRAGDEQRGEEDEDEGEDDSASEGSSAFVGSLASERSSDVAAEALGRQRLIEQTKRREGKRNAGAAATGTPKKSAKPALVMDEDEEEYDEDGIEVHWGDTDDEDEDGEDSEDEDEDEDSDEEDEDEDEDENEEDEEDEEDKGDFVTFGKGSSSRNFSWKKSDEDFLRQLEIFADEDDGKLTRKERRHRDRLYKAIEHGDIFLGNDLMEVDGGGSEKLSRDAIKRQKGKMRHVGDEDIWAAALQDQWNKDRMKKATKKAQRQAEREALANSPFVASHGINLSVGKLGKKAAKAARRAEKRADRSSRKESAALGLDEDDDDEPAFAYKSTSAAFRAEDHALGNRFANNLVELNEQILLFVRDTGKTTLSLPPMEKRARARVHELANAYNLVSKSTGTGNNRYSILTKGKASAALRGINQRKVNWIVNGALSGGSFGLRPKGAGGKGKGRDGPGGAGRGAPAHASKNQEGAQVGFGAEKIGEENVGHKLLKIMGWSEGTGIGIIEGGAEPIAATVKTRKGGLGF</sequence>
<feature type="region of interest" description="Disordered" evidence="1">
    <location>
        <begin position="1028"/>
        <end position="1060"/>
    </location>
</feature>
<dbReference type="InterPro" id="IPR036867">
    <property type="entry name" value="R3H_dom_sf"/>
</dbReference>
<dbReference type="SUPFAM" id="SSF82708">
    <property type="entry name" value="R3H domain"/>
    <property type="match status" value="1"/>
</dbReference>
<dbReference type="Pfam" id="PF01424">
    <property type="entry name" value="R3H"/>
    <property type="match status" value="1"/>
</dbReference>
<feature type="compositionally biased region" description="Low complexity" evidence="1">
    <location>
        <begin position="453"/>
        <end position="462"/>
    </location>
</feature>
<evidence type="ECO:0000259" key="2">
    <source>
        <dbReference type="PROSITE" id="PS50174"/>
    </source>
</evidence>
<evidence type="ECO:0000259" key="3">
    <source>
        <dbReference type="PROSITE" id="PS51061"/>
    </source>
</evidence>
<name>A0A8X7T3Q7_9BASI</name>
<feature type="region of interest" description="Disordered" evidence="1">
    <location>
        <begin position="479"/>
        <end position="537"/>
    </location>
</feature>
<protein>
    <recommendedName>
        <fullName evidence="6">Protein SQS1</fullName>
    </recommendedName>
</protein>
<feature type="compositionally biased region" description="Gly residues" evidence="1">
    <location>
        <begin position="20"/>
        <end position="50"/>
    </location>
</feature>
<dbReference type="Proteomes" id="UP000078113">
    <property type="component" value="Unassembled WGS sequence"/>
</dbReference>
<feature type="compositionally biased region" description="Basic and acidic residues" evidence="1">
    <location>
        <begin position="887"/>
        <end position="901"/>
    </location>
</feature>
<dbReference type="Gene3D" id="3.30.1370.50">
    <property type="entry name" value="R3H-like domain"/>
    <property type="match status" value="1"/>
</dbReference>
<dbReference type="InterPro" id="IPR051189">
    <property type="entry name" value="Splicing_assoc_domain"/>
</dbReference>
<feature type="compositionally biased region" description="Acidic residues" evidence="1">
    <location>
        <begin position="601"/>
        <end position="614"/>
    </location>
</feature>
<dbReference type="PROSITE" id="PS50174">
    <property type="entry name" value="G_PATCH"/>
    <property type="match status" value="1"/>
</dbReference>
<feature type="region of interest" description="Disordered" evidence="1">
    <location>
        <begin position="1"/>
        <end position="185"/>
    </location>
</feature>
<feature type="region of interest" description="Disordered" evidence="1">
    <location>
        <begin position="271"/>
        <end position="462"/>
    </location>
</feature>
<evidence type="ECO:0000313" key="4">
    <source>
        <dbReference type="EMBL" id="KAE8266553.1"/>
    </source>
</evidence>
<evidence type="ECO:0000313" key="5">
    <source>
        <dbReference type="Proteomes" id="UP000078113"/>
    </source>
</evidence>
<dbReference type="SMART" id="SM00393">
    <property type="entry name" value="R3H"/>
    <property type="match status" value="1"/>
</dbReference>
<dbReference type="PANTHER" id="PTHR14195">
    <property type="entry name" value="G PATCH DOMAIN CONTAINING PROTEIN 2"/>
    <property type="match status" value="1"/>
</dbReference>
<accession>A0A8X7T3Q7</accession>
<evidence type="ECO:0008006" key="6">
    <source>
        <dbReference type="Google" id="ProtNLM"/>
    </source>
</evidence>
<feature type="compositionally biased region" description="Acidic residues" evidence="1">
    <location>
        <begin position="567"/>
        <end position="583"/>
    </location>
</feature>
<feature type="domain" description="R3H" evidence="3">
    <location>
        <begin position="937"/>
        <end position="1000"/>
    </location>
</feature>
<keyword evidence="5" id="KW-1185">Reference proteome</keyword>
<feature type="region of interest" description="Disordered" evidence="1">
    <location>
        <begin position="565"/>
        <end position="752"/>
    </location>
</feature>